<evidence type="ECO:0000313" key="2">
    <source>
        <dbReference type="Proteomes" id="UP000828390"/>
    </source>
</evidence>
<protein>
    <submittedName>
        <fullName evidence="1">Uncharacterized protein</fullName>
    </submittedName>
</protein>
<sequence>MKQSQTYLKENSVKVDSSLTFQADRDFQEHLSKLSGLGNISYPDQVFTVQVLSMYNMSIESDWGICGIAAICAL</sequence>
<evidence type="ECO:0000313" key="1">
    <source>
        <dbReference type="EMBL" id="KAH3719351.1"/>
    </source>
</evidence>
<organism evidence="1 2">
    <name type="scientific">Dreissena polymorpha</name>
    <name type="common">Zebra mussel</name>
    <name type="synonym">Mytilus polymorpha</name>
    <dbReference type="NCBI Taxonomy" id="45954"/>
    <lineage>
        <taxon>Eukaryota</taxon>
        <taxon>Metazoa</taxon>
        <taxon>Spiralia</taxon>
        <taxon>Lophotrochozoa</taxon>
        <taxon>Mollusca</taxon>
        <taxon>Bivalvia</taxon>
        <taxon>Autobranchia</taxon>
        <taxon>Heteroconchia</taxon>
        <taxon>Euheterodonta</taxon>
        <taxon>Imparidentia</taxon>
        <taxon>Neoheterodontei</taxon>
        <taxon>Myida</taxon>
        <taxon>Dreissenoidea</taxon>
        <taxon>Dreissenidae</taxon>
        <taxon>Dreissena</taxon>
    </lineage>
</organism>
<reference evidence="1" key="1">
    <citation type="journal article" date="2019" name="bioRxiv">
        <title>The Genome of the Zebra Mussel, Dreissena polymorpha: A Resource for Invasive Species Research.</title>
        <authorList>
            <person name="McCartney M.A."/>
            <person name="Auch B."/>
            <person name="Kono T."/>
            <person name="Mallez S."/>
            <person name="Zhang Y."/>
            <person name="Obille A."/>
            <person name="Becker A."/>
            <person name="Abrahante J.E."/>
            <person name="Garbe J."/>
            <person name="Badalamenti J.P."/>
            <person name="Herman A."/>
            <person name="Mangelson H."/>
            <person name="Liachko I."/>
            <person name="Sullivan S."/>
            <person name="Sone E.D."/>
            <person name="Koren S."/>
            <person name="Silverstein K.A.T."/>
            <person name="Beckman K.B."/>
            <person name="Gohl D.M."/>
        </authorList>
    </citation>
    <scope>NUCLEOTIDE SEQUENCE</scope>
    <source>
        <strain evidence="1">Duluth1</strain>
        <tissue evidence="1">Whole animal</tissue>
    </source>
</reference>
<dbReference type="Proteomes" id="UP000828390">
    <property type="component" value="Unassembled WGS sequence"/>
</dbReference>
<dbReference type="AlphaFoldDB" id="A0A9D4C8D0"/>
<dbReference type="EMBL" id="JAIWYP010000013">
    <property type="protein sequence ID" value="KAH3719351.1"/>
    <property type="molecule type" value="Genomic_DNA"/>
</dbReference>
<reference evidence="1" key="2">
    <citation type="submission" date="2020-11" db="EMBL/GenBank/DDBJ databases">
        <authorList>
            <person name="McCartney M.A."/>
            <person name="Auch B."/>
            <person name="Kono T."/>
            <person name="Mallez S."/>
            <person name="Becker A."/>
            <person name="Gohl D.M."/>
            <person name="Silverstein K.A.T."/>
            <person name="Koren S."/>
            <person name="Bechman K.B."/>
            <person name="Herman A."/>
            <person name="Abrahante J.E."/>
            <person name="Garbe J."/>
        </authorList>
    </citation>
    <scope>NUCLEOTIDE SEQUENCE</scope>
    <source>
        <strain evidence="1">Duluth1</strain>
        <tissue evidence="1">Whole animal</tissue>
    </source>
</reference>
<name>A0A9D4C8D0_DREPO</name>
<gene>
    <name evidence="1" type="ORF">DPMN_062183</name>
</gene>
<comment type="caution">
    <text evidence="1">The sequence shown here is derived from an EMBL/GenBank/DDBJ whole genome shotgun (WGS) entry which is preliminary data.</text>
</comment>
<accession>A0A9D4C8D0</accession>
<proteinExistence type="predicted"/>
<keyword evidence="2" id="KW-1185">Reference proteome</keyword>